<feature type="repeat" description="WD" evidence="4">
    <location>
        <begin position="182"/>
        <end position="224"/>
    </location>
</feature>
<reference evidence="8" key="1">
    <citation type="submission" date="2012-12" db="EMBL/GenBank/DDBJ databases">
        <authorList>
            <person name="Hellsten U."/>
            <person name="Grimwood J."/>
            <person name="Chapman J.A."/>
            <person name="Shapiro H."/>
            <person name="Aerts A."/>
            <person name="Otillar R.P."/>
            <person name="Terry A.Y."/>
            <person name="Boore J.L."/>
            <person name="Simakov O."/>
            <person name="Marletaz F."/>
            <person name="Cho S.-J."/>
            <person name="Edsinger-Gonzales E."/>
            <person name="Havlak P."/>
            <person name="Kuo D.-H."/>
            <person name="Larsson T."/>
            <person name="Lv J."/>
            <person name="Arendt D."/>
            <person name="Savage R."/>
            <person name="Osoegawa K."/>
            <person name="de Jong P."/>
            <person name="Lindberg D.R."/>
            <person name="Seaver E.C."/>
            <person name="Weisblat D.A."/>
            <person name="Putnam N.H."/>
            <person name="Grigoriev I.V."/>
            <person name="Rokhsar D.S."/>
        </authorList>
    </citation>
    <scope>NUCLEOTIDE SEQUENCE</scope>
    <source>
        <strain evidence="8">I ESC-2004</strain>
    </source>
</reference>
<feature type="repeat" description="WD" evidence="4">
    <location>
        <begin position="9"/>
        <end position="48"/>
    </location>
</feature>
<dbReference type="InterPro" id="IPR052085">
    <property type="entry name" value="WD-SAM-U-box"/>
</dbReference>
<dbReference type="PRINTS" id="PR00320">
    <property type="entry name" value="GPROTEINBRPT"/>
</dbReference>
<dbReference type="CDD" id="cd16655">
    <property type="entry name" value="RING-Ubox_WDSUB1-like"/>
    <property type="match status" value="1"/>
</dbReference>
<dbReference type="SUPFAM" id="SSF47769">
    <property type="entry name" value="SAM/Pointed domain"/>
    <property type="match status" value="1"/>
</dbReference>
<protein>
    <recommendedName>
        <fullName evidence="1">WD repeat, SAM and U-box domain-containing protein 1</fullName>
    </recommendedName>
</protein>
<dbReference type="PANTHER" id="PTHR46573">
    <property type="entry name" value="WD REPEAT, SAM AND U-BOX DOMAIN-CONTAINING PROTEIN 1"/>
    <property type="match status" value="1"/>
</dbReference>
<dbReference type="SMART" id="SM00454">
    <property type="entry name" value="SAM"/>
    <property type="match status" value="1"/>
</dbReference>
<dbReference type="EnsemblMetazoa" id="CapteT93086">
    <property type="protein sequence ID" value="CapteP93086"/>
    <property type="gene ID" value="CapteG93086"/>
</dbReference>
<reference evidence="7" key="3">
    <citation type="submission" date="2015-06" db="UniProtKB">
        <authorList>
            <consortium name="EnsemblMetazoa"/>
        </authorList>
    </citation>
    <scope>IDENTIFICATION</scope>
</reference>
<dbReference type="InterPro" id="IPR001680">
    <property type="entry name" value="WD40_rpt"/>
</dbReference>
<dbReference type="AlphaFoldDB" id="X2BBV4"/>
<dbReference type="OMA" id="YSEKAHD"/>
<evidence type="ECO:0000256" key="3">
    <source>
        <dbReference type="ARBA" id="ARBA00022737"/>
    </source>
</evidence>
<dbReference type="InterPro" id="IPR019775">
    <property type="entry name" value="WD40_repeat_CS"/>
</dbReference>
<dbReference type="Proteomes" id="UP000014760">
    <property type="component" value="Unassembled WGS sequence"/>
</dbReference>
<dbReference type="PROSITE" id="PS00678">
    <property type="entry name" value="WD_REPEATS_1"/>
    <property type="match status" value="2"/>
</dbReference>
<dbReference type="PROSITE" id="PS51698">
    <property type="entry name" value="U_BOX"/>
    <property type="match status" value="1"/>
</dbReference>
<dbReference type="HOGENOM" id="CLU_038099_0_0_1"/>
<accession>X2BBV4</accession>
<dbReference type="Pfam" id="PF07647">
    <property type="entry name" value="SAM_2"/>
    <property type="match status" value="1"/>
</dbReference>
<feature type="domain" description="SAM" evidence="5">
    <location>
        <begin position="335"/>
        <end position="399"/>
    </location>
</feature>
<evidence type="ECO:0000313" key="8">
    <source>
        <dbReference type="Proteomes" id="UP000014760"/>
    </source>
</evidence>
<dbReference type="SMART" id="SM00320">
    <property type="entry name" value="WD40"/>
    <property type="match status" value="7"/>
</dbReference>
<keyword evidence="8" id="KW-1185">Reference proteome</keyword>
<dbReference type="InterPro" id="IPR001660">
    <property type="entry name" value="SAM"/>
</dbReference>
<dbReference type="InterPro" id="IPR013083">
    <property type="entry name" value="Znf_RING/FYVE/PHD"/>
</dbReference>
<evidence type="ECO:0000256" key="2">
    <source>
        <dbReference type="ARBA" id="ARBA00022574"/>
    </source>
</evidence>
<organism evidence="7 8">
    <name type="scientific">Capitella teleta</name>
    <name type="common">Polychaete worm</name>
    <dbReference type="NCBI Taxonomy" id="283909"/>
    <lineage>
        <taxon>Eukaryota</taxon>
        <taxon>Metazoa</taxon>
        <taxon>Spiralia</taxon>
        <taxon>Lophotrochozoa</taxon>
        <taxon>Annelida</taxon>
        <taxon>Polychaeta</taxon>
        <taxon>Sedentaria</taxon>
        <taxon>Scolecida</taxon>
        <taxon>Capitellidae</taxon>
        <taxon>Capitella</taxon>
    </lineage>
</organism>
<reference evidence="8" key="2">
    <citation type="journal article" date="2013" name="Nature">
        <title>Insights into bilaterian evolution from three spiralian genomes.</title>
        <authorList>
            <person name="Simakov O."/>
            <person name="Marletaz F."/>
            <person name="Cho S.J."/>
            <person name="Edsinger-Gonzales E."/>
            <person name="Havlak P."/>
            <person name="Hellsten U."/>
            <person name="Kuo D.H."/>
            <person name="Larsson T."/>
            <person name="Lv J."/>
            <person name="Arendt D."/>
            <person name="Savage R."/>
            <person name="Osoegawa K."/>
            <person name="de Jong P."/>
            <person name="Grimwood J."/>
            <person name="Chapman J.A."/>
            <person name="Shapiro H."/>
            <person name="Aerts A."/>
            <person name="Otillar R.P."/>
            <person name="Terry A.Y."/>
            <person name="Boore J.L."/>
            <person name="Grigoriev I.V."/>
            <person name="Lindberg D.R."/>
            <person name="Seaver E.C."/>
            <person name="Weisblat D.A."/>
            <person name="Putnam N.H."/>
            <person name="Rokhsar D.S."/>
        </authorList>
    </citation>
    <scope>NUCLEOTIDE SEQUENCE</scope>
    <source>
        <strain evidence="8">I ESC-2004</strain>
    </source>
</reference>
<dbReference type="SUPFAM" id="SSF50978">
    <property type="entry name" value="WD40 repeat-like"/>
    <property type="match status" value="1"/>
</dbReference>
<feature type="domain" description="U-box" evidence="6">
    <location>
        <begin position="407"/>
        <end position="479"/>
    </location>
</feature>
<feature type="repeat" description="WD" evidence="4">
    <location>
        <begin position="137"/>
        <end position="169"/>
    </location>
</feature>
<dbReference type="InterPro" id="IPR015943">
    <property type="entry name" value="WD40/YVTN_repeat-like_dom_sf"/>
</dbReference>
<dbReference type="PROSITE" id="PS50294">
    <property type="entry name" value="WD_REPEATS_REGION"/>
    <property type="match status" value="4"/>
</dbReference>
<name>X2BBV4_CAPTE</name>
<dbReference type="InterPro" id="IPR020472">
    <property type="entry name" value="WD40_PAC1"/>
</dbReference>
<dbReference type="OrthoDB" id="10064100at2759"/>
<feature type="repeat" description="WD" evidence="4">
    <location>
        <begin position="52"/>
        <end position="93"/>
    </location>
</feature>
<proteinExistence type="predicted"/>
<dbReference type="SUPFAM" id="SSF57850">
    <property type="entry name" value="RING/U-box"/>
    <property type="match status" value="1"/>
</dbReference>
<evidence type="ECO:0000313" key="7">
    <source>
        <dbReference type="EnsemblMetazoa" id="CapteP93086"/>
    </source>
</evidence>
<dbReference type="PROSITE" id="PS50105">
    <property type="entry name" value="SAM_DOMAIN"/>
    <property type="match status" value="1"/>
</dbReference>
<dbReference type="Gene3D" id="1.10.150.50">
    <property type="entry name" value="Transcription Factor, Ets-1"/>
    <property type="match status" value="1"/>
</dbReference>
<dbReference type="GO" id="GO:0004842">
    <property type="term" value="F:ubiquitin-protein transferase activity"/>
    <property type="evidence" value="ECO:0007669"/>
    <property type="project" value="InterPro"/>
</dbReference>
<dbReference type="PROSITE" id="PS50082">
    <property type="entry name" value="WD_REPEATS_2"/>
    <property type="match status" value="7"/>
</dbReference>
<dbReference type="InterPro" id="IPR003613">
    <property type="entry name" value="Ubox_domain"/>
</dbReference>
<evidence type="ECO:0000259" key="5">
    <source>
        <dbReference type="PROSITE" id="PS50105"/>
    </source>
</evidence>
<feature type="repeat" description="WD" evidence="4">
    <location>
        <begin position="107"/>
        <end position="136"/>
    </location>
</feature>
<dbReference type="InterPro" id="IPR013761">
    <property type="entry name" value="SAM/pointed_sf"/>
</dbReference>
<sequence length="479" mass="52253">MQCSLHHTITSHTSDITAVTFTHNTLASSSSDKTVRFWQVDNGYRETNSSPLCGHQYSVHCCVFSPCGKILASCSTDGRCVLWVVTSGQKLTSLQHPSGSSLRSCCFSPDGKRLATGGDDEKMCLWDTSSYQLIQMLEGPEASIVALVFSPHSEFLIAGSSGGDVRVWDALYGHGRRLAMQHEAHDLGVTCVAVSPNYGSAEAHQVHYLLASGGFDNMLKLWDILATPGSPIEFVLRAALAGHTGPVMGCSFSLAHRLVASVGADKTLRIWDPVSGELLITLNLLYVTCCAFSQDGSLLATGSNDKQIHVWSLRADRSLQEKQKLKTRHKDPKEWSIHEVSDWLLTIGLPQYVTSFIENAIDGVELLSLKDETLLNALGVTALGHRNKILRAAQSLIEKPAAIDDDGAPDEYLCPITRELMTDPVMASDGYTYEREAIISWINSGQSNSPMTNAPLLTSDLTPNRSLKMLVSRFIQENA</sequence>
<evidence type="ECO:0000259" key="6">
    <source>
        <dbReference type="PROSITE" id="PS51698"/>
    </source>
</evidence>
<dbReference type="Pfam" id="PF04564">
    <property type="entry name" value="U-box"/>
    <property type="match status" value="1"/>
</dbReference>
<evidence type="ECO:0000256" key="1">
    <source>
        <dbReference type="ARBA" id="ARBA00020894"/>
    </source>
</evidence>
<feature type="repeat" description="WD" evidence="4">
    <location>
        <begin position="240"/>
        <end position="281"/>
    </location>
</feature>
<keyword evidence="3" id="KW-0677">Repeat</keyword>
<dbReference type="SMART" id="SM00504">
    <property type="entry name" value="Ubox"/>
    <property type="match status" value="1"/>
</dbReference>
<dbReference type="InterPro" id="IPR036322">
    <property type="entry name" value="WD40_repeat_dom_sf"/>
</dbReference>
<dbReference type="CDD" id="cd00200">
    <property type="entry name" value="WD40"/>
    <property type="match status" value="1"/>
</dbReference>
<dbReference type="Gene3D" id="3.30.40.10">
    <property type="entry name" value="Zinc/RING finger domain, C3HC4 (zinc finger)"/>
    <property type="match status" value="1"/>
</dbReference>
<dbReference type="EMBL" id="AMQN01000102">
    <property type="status" value="NOT_ANNOTATED_CDS"/>
    <property type="molecule type" value="Genomic_DNA"/>
</dbReference>
<dbReference type="PANTHER" id="PTHR46573:SF1">
    <property type="entry name" value="WD REPEAT, SAM AND U-BOX DOMAIN-CONTAINING PROTEIN 1"/>
    <property type="match status" value="1"/>
</dbReference>
<dbReference type="GO" id="GO:0016567">
    <property type="term" value="P:protein ubiquitination"/>
    <property type="evidence" value="ECO:0007669"/>
    <property type="project" value="InterPro"/>
</dbReference>
<dbReference type="Gene3D" id="2.130.10.10">
    <property type="entry name" value="YVTN repeat-like/Quinoprotein amine dehydrogenase"/>
    <property type="match status" value="3"/>
</dbReference>
<feature type="repeat" description="WD" evidence="4">
    <location>
        <begin position="287"/>
        <end position="321"/>
    </location>
</feature>
<dbReference type="Pfam" id="PF00400">
    <property type="entry name" value="WD40"/>
    <property type="match status" value="7"/>
</dbReference>
<evidence type="ECO:0000256" key="4">
    <source>
        <dbReference type="PROSITE-ProRule" id="PRU00221"/>
    </source>
</evidence>
<keyword evidence="2 4" id="KW-0853">WD repeat</keyword>